<organism evidence="2 3">
    <name type="scientific">Candidatus Borkfalkia ceftriaxoniphila</name>
    <dbReference type="NCBI Taxonomy" id="2508949"/>
    <lineage>
        <taxon>Bacteria</taxon>
        <taxon>Bacillati</taxon>
        <taxon>Bacillota</taxon>
        <taxon>Clostridia</taxon>
        <taxon>Christensenellales</taxon>
        <taxon>Christensenellaceae</taxon>
        <taxon>Candidatus Borkfalkia</taxon>
    </lineage>
</organism>
<dbReference type="RefSeq" id="WP_129225752.1">
    <property type="nucleotide sequence ID" value="NZ_SDOZ01000002.1"/>
</dbReference>
<gene>
    <name evidence="2" type="ORF">ESZ91_07540</name>
</gene>
<evidence type="ECO:0000313" key="2">
    <source>
        <dbReference type="EMBL" id="RXZ62239.1"/>
    </source>
</evidence>
<feature type="region of interest" description="Disordered" evidence="1">
    <location>
        <begin position="1"/>
        <end position="28"/>
    </location>
</feature>
<name>A0A4Q2KDY8_9FIRM</name>
<sequence>MKENMQESVSVQGAEAQETKGTAETPLLGKFKSVDALLDAYNSLEAEFTRRSQRLRELEGRSANGESGAGQKPAAAVLPTDAGESVHSADGGPKDVAAAVPDELREKIIAQYLSKVRNEAPNVLAGGGSYVGAPKARAKTLEEAARQAAELFKKSVQGE</sequence>
<dbReference type="EMBL" id="SDOZ01000002">
    <property type="protein sequence ID" value="RXZ62239.1"/>
    <property type="molecule type" value="Genomic_DNA"/>
</dbReference>
<reference evidence="2 3" key="1">
    <citation type="journal article" date="2019" name="Gut">
        <title>Antibiotics-induced monodominance of a novel gut bacterial order.</title>
        <authorList>
            <person name="Hildebrand F."/>
            <person name="Moitinho-Silva L."/>
            <person name="Blasche S."/>
            <person name="Jahn M.T."/>
            <person name="Gossmann T.I."/>
            <person name="Heuerta-Cepas J."/>
            <person name="Hercog R."/>
            <person name="Luetge M."/>
            <person name="Bahram M."/>
            <person name="Pryszlak A."/>
            <person name="Alves R.J."/>
            <person name="Waszak S.M."/>
            <person name="Zhu A."/>
            <person name="Ye L."/>
            <person name="Costea P.I."/>
            <person name="Aalvink S."/>
            <person name="Belzer C."/>
            <person name="Forslund S.K."/>
            <person name="Sunagawa S."/>
            <person name="Hentschel U."/>
            <person name="Merten C."/>
            <person name="Patil K.R."/>
            <person name="Benes V."/>
            <person name="Bork P."/>
        </authorList>
    </citation>
    <scope>NUCLEOTIDE SEQUENCE [LARGE SCALE GENOMIC DNA]</scope>
    <source>
        <strain evidence="2 3">HDS1380</strain>
    </source>
</reference>
<feature type="compositionally biased region" description="Polar residues" evidence="1">
    <location>
        <begin position="1"/>
        <end position="11"/>
    </location>
</feature>
<proteinExistence type="predicted"/>
<feature type="region of interest" description="Disordered" evidence="1">
    <location>
        <begin position="55"/>
        <end position="96"/>
    </location>
</feature>
<dbReference type="AlphaFoldDB" id="A0A4Q2KDY8"/>
<evidence type="ECO:0000313" key="3">
    <source>
        <dbReference type="Proteomes" id="UP000291269"/>
    </source>
</evidence>
<dbReference type="Proteomes" id="UP000291269">
    <property type="component" value="Unassembled WGS sequence"/>
</dbReference>
<keyword evidence="3" id="KW-1185">Reference proteome</keyword>
<protein>
    <submittedName>
        <fullName evidence="2">Uncharacterized protein</fullName>
    </submittedName>
</protein>
<accession>A0A4Q2KDY8</accession>
<comment type="caution">
    <text evidence="2">The sequence shown here is derived from an EMBL/GenBank/DDBJ whole genome shotgun (WGS) entry which is preliminary data.</text>
</comment>
<evidence type="ECO:0000256" key="1">
    <source>
        <dbReference type="SAM" id="MobiDB-lite"/>
    </source>
</evidence>